<dbReference type="RefSeq" id="WP_084048010.1">
    <property type="nucleotide sequence ID" value="NZ_FWWU01000009.1"/>
</dbReference>
<dbReference type="STRING" id="695939.SAMN00790413_00314"/>
<evidence type="ECO:0000313" key="3">
    <source>
        <dbReference type="Proteomes" id="UP000192582"/>
    </source>
</evidence>
<dbReference type="OrthoDB" id="2060945at2"/>
<feature type="domain" description="SGNH hydrolase-type esterase" evidence="1">
    <location>
        <begin position="89"/>
        <end position="277"/>
    </location>
</feature>
<evidence type="ECO:0000313" key="2">
    <source>
        <dbReference type="EMBL" id="SMB89215.1"/>
    </source>
</evidence>
<dbReference type="InterPro" id="IPR013830">
    <property type="entry name" value="SGNH_hydro"/>
</dbReference>
<reference evidence="2 3" key="1">
    <citation type="submission" date="2017-04" db="EMBL/GenBank/DDBJ databases">
        <authorList>
            <person name="Afonso C.L."/>
            <person name="Miller P.J."/>
            <person name="Scott M.A."/>
            <person name="Spackman E."/>
            <person name="Goraichik I."/>
            <person name="Dimitrov K.M."/>
            <person name="Suarez D.L."/>
            <person name="Swayne D.E."/>
        </authorList>
    </citation>
    <scope>NUCLEOTIDE SEQUENCE [LARGE SCALE GENOMIC DNA]</scope>
    <source>
        <strain evidence="2 3">KR-140</strain>
    </source>
</reference>
<accession>A0A1W1V7D5</accession>
<organism evidence="2 3">
    <name type="scientific">Deinococcus hopiensis KR-140</name>
    <dbReference type="NCBI Taxonomy" id="695939"/>
    <lineage>
        <taxon>Bacteria</taxon>
        <taxon>Thermotogati</taxon>
        <taxon>Deinococcota</taxon>
        <taxon>Deinococci</taxon>
        <taxon>Deinococcales</taxon>
        <taxon>Deinococcaceae</taxon>
        <taxon>Deinococcus</taxon>
    </lineage>
</organism>
<dbReference type="EMBL" id="FWWU01000009">
    <property type="protein sequence ID" value="SMB89215.1"/>
    <property type="molecule type" value="Genomic_DNA"/>
</dbReference>
<dbReference type="CDD" id="cd00229">
    <property type="entry name" value="SGNH_hydrolase"/>
    <property type="match status" value="1"/>
</dbReference>
<evidence type="ECO:0000259" key="1">
    <source>
        <dbReference type="Pfam" id="PF13472"/>
    </source>
</evidence>
<dbReference type="Proteomes" id="UP000192582">
    <property type="component" value="Unassembled WGS sequence"/>
</dbReference>
<keyword evidence="3" id="KW-1185">Reference proteome</keyword>
<dbReference type="Pfam" id="PF13472">
    <property type="entry name" value="Lipase_GDSL_2"/>
    <property type="match status" value="1"/>
</dbReference>
<name>A0A1W1V7D5_9DEIO</name>
<dbReference type="Gene3D" id="3.40.50.1110">
    <property type="entry name" value="SGNH hydrolase"/>
    <property type="match status" value="1"/>
</dbReference>
<dbReference type="AlphaFoldDB" id="A0A1W1V7D5"/>
<protein>
    <submittedName>
        <fullName evidence="2">Lysophospholipase L1</fullName>
    </submittedName>
</protein>
<dbReference type="InterPro" id="IPR036514">
    <property type="entry name" value="SGNH_hydro_sf"/>
</dbReference>
<sequence>MQAVKFFAVTELPSVLVANALYFVQAASGEPVTLYVTSNTTPTITSPVGQVSDIQAGAGITLEEDPDMGKLVISSTPGSWSGSAEARGLGDSLMYGDQVGGPANSWLAKFAALRGYTVAANAGINGSTLANGTGSSNPMVDRWPAAVPLGFSGHVPLMGSTNDYTLSLPLGAPGSTDPGTIYGALLTIGRGVLERGPCFLHLLTPSWRGDIAEGTRNSAGYTMEQARQAVRDVAAQLAREYPGRAELIDVGRDLADGLRAAGMMGADQLHPTLAGHTLMGQYVAMHAAGTVGTVLPPPAPNYSRTFSTLTPGNLSGQDGWVVYGESGTVTASGLDVAAPFDTQPRGVLHPLPVGVTRVAMRLTTANFLAAAGNGIMLRAFHQLSDNRAICAWLYKASANPVARLDCGIVQGSNVAFWIGSNGPDIPSDDVWLEVLRAGGQIEVRMWDASGIRPAAATYTHTDDSLVADAFGVSTIGPGTRLVKAVNAQ</sequence>
<proteinExistence type="predicted"/>
<dbReference type="SUPFAM" id="SSF52266">
    <property type="entry name" value="SGNH hydrolase"/>
    <property type="match status" value="1"/>
</dbReference>
<gene>
    <name evidence="2" type="ORF">SAMN00790413_00314</name>
</gene>